<dbReference type="Gene3D" id="1.10.10.10">
    <property type="entry name" value="Winged helix-like DNA-binding domain superfamily/Winged helix DNA-binding domain"/>
    <property type="match status" value="1"/>
</dbReference>
<gene>
    <name evidence="10" type="ORF">IO99_16005</name>
</gene>
<name>A0A084J8E6_9CLOT</name>
<dbReference type="PANTHER" id="PTHR42756:SF1">
    <property type="entry name" value="TRANSCRIPTIONAL REPRESSOR OF EMRAB OPERON"/>
    <property type="match status" value="1"/>
</dbReference>
<evidence type="ECO:0000256" key="4">
    <source>
        <dbReference type="ARBA" id="ARBA00023125"/>
    </source>
</evidence>
<dbReference type="PANTHER" id="PTHR42756">
    <property type="entry name" value="TRANSCRIPTIONAL REGULATOR, MARR"/>
    <property type="match status" value="1"/>
</dbReference>
<evidence type="ECO:0000313" key="10">
    <source>
        <dbReference type="EMBL" id="KEZ85230.1"/>
    </source>
</evidence>
<keyword evidence="5" id="KW-0804">Transcription</keyword>
<sequence length="142" mass="16195">MSYEHLDIDNQLCFALYASSKAVIKSYKPLLDELGITYTQYITLLVLWKEDNITVKELGKKLYLDSGTLTPVLKRLESMDIIQRIRASQDERNVYVKLTDKGIAMKDKASKIPGKMFCSTGLSLDEVSGLREKLKFLLNNLQ</sequence>
<organism evidence="10 11">
    <name type="scientific">Clostridium sulfidigenes</name>
    <dbReference type="NCBI Taxonomy" id="318464"/>
    <lineage>
        <taxon>Bacteria</taxon>
        <taxon>Bacillati</taxon>
        <taxon>Bacillota</taxon>
        <taxon>Clostridia</taxon>
        <taxon>Eubacteriales</taxon>
        <taxon>Clostridiaceae</taxon>
        <taxon>Clostridium</taxon>
    </lineage>
</organism>
<accession>A0A084J8E6</accession>
<evidence type="ECO:0000256" key="7">
    <source>
        <dbReference type="ARBA" id="ARBA00047188"/>
    </source>
</evidence>
<proteinExistence type="inferred from homology"/>
<dbReference type="PRINTS" id="PR00598">
    <property type="entry name" value="HTHMARR"/>
</dbReference>
<keyword evidence="4" id="KW-0238">DNA-binding</keyword>
<protein>
    <recommendedName>
        <fullName evidence="7">HTH-type transcriptional regulator SarZ</fullName>
    </recommendedName>
    <alternativeName>
        <fullName evidence="8">Staphylococcal accessory regulator Z</fullName>
    </alternativeName>
</protein>
<dbReference type="AlphaFoldDB" id="A0A084J8E6"/>
<comment type="similarity">
    <text evidence="6">Belongs to the SarZ family.</text>
</comment>
<evidence type="ECO:0000256" key="3">
    <source>
        <dbReference type="ARBA" id="ARBA00023015"/>
    </source>
</evidence>
<dbReference type="Pfam" id="PF22381">
    <property type="entry name" value="Staph_reg_Sar_Rot"/>
    <property type="match status" value="1"/>
</dbReference>
<dbReference type="InterPro" id="IPR036388">
    <property type="entry name" value="WH-like_DNA-bd_sf"/>
</dbReference>
<feature type="domain" description="HTH marR-type" evidence="9">
    <location>
        <begin position="9"/>
        <end position="139"/>
    </location>
</feature>
<keyword evidence="3" id="KW-0805">Transcription regulation</keyword>
<dbReference type="SUPFAM" id="SSF46785">
    <property type="entry name" value="Winged helix' DNA-binding domain"/>
    <property type="match status" value="1"/>
</dbReference>
<dbReference type="RefSeq" id="WP_035134972.1">
    <property type="nucleotide sequence ID" value="NZ_JPMD01000039.1"/>
</dbReference>
<dbReference type="STRING" id="318464.IO99_16005"/>
<dbReference type="FunFam" id="1.10.10.10:FF:000163">
    <property type="entry name" value="MarR family transcriptional regulator"/>
    <property type="match status" value="1"/>
</dbReference>
<evidence type="ECO:0000256" key="1">
    <source>
        <dbReference type="ARBA" id="ARBA00004496"/>
    </source>
</evidence>
<evidence type="ECO:0000259" key="9">
    <source>
        <dbReference type="PROSITE" id="PS50995"/>
    </source>
</evidence>
<dbReference type="SMART" id="SM00347">
    <property type="entry name" value="HTH_MARR"/>
    <property type="match status" value="1"/>
</dbReference>
<dbReference type="GO" id="GO:0003700">
    <property type="term" value="F:DNA-binding transcription factor activity"/>
    <property type="evidence" value="ECO:0007669"/>
    <property type="project" value="InterPro"/>
</dbReference>
<comment type="subcellular location">
    <subcellularLocation>
        <location evidence="1">Cytoplasm</location>
    </subcellularLocation>
</comment>
<dbReference type="GO" id="GO:0003677">
    <property type="term" value="F:DNA binding"/>
    <property type="evidence" value="ECO:0007669"/>
    <property type="project" value="UniProtKB-KW"/>
</dbReference>
<dbReference type="InterPro" id="IPR036390">
    <property type="entry name" value="WH_DNA-bd_sf"/>
</dbReference>
<dbReference type="InterPro" id="IPR000835">
    <property type="entry name" value="HTH_MarR-typ"/>
</dbReference>
<dbReference type="Proteomes" id="UP000028542">
    <property type="component" value="Unassembled WGS sequence"/>
</dbReference>
<evidence type="ECO:0000256" key="6">
    <source>
        <dbReference type="ARBA" id="ARBA00046337"/>
    </source>
</evidence>
<evidence type="ECO:0000313" key="11">
    <source>
        <dbReference type="Proteomes" id="UP000028542"/>
    </source>
</evidence>
<dbReference type="InterPro" id="IPR055166">
    <property type="entry name" value="Transc_reg_Sar_Rot_HTH"/>
</dbReference>
<dbReference type="PROSITE" id="PS50995">
    <property type="entry name" value="HTH_MARR_2"/>
    <property type="match status" value="1"/>
</dbReference>
<reference evidence="10 11" key="1">
    <citation type="submission" date="2014-07" db="EMBL/GenBank/DDBJ databases">
        <title>Draft genome of Clostridium sulfidigenes 113A isolated from sediments associated with methane hydrate from Krishna Godavari basin.</title>
        <authorList>
            <person name="Honkalas V.S."/>
            <person name="Dabir A.P."/>
            <person name="Arora P."/>
            <person name="Dhakephalkar P.K."/>
        </authorList>
    </citation>
    <scope>NUCLEOTIDE SEQUENCE [LARGE SCALE GENOMIC DNA]</scope>
    <source>
        <strain evidence="10 11">113A</strain>
    </source>
</reference>
<dbReference type="EMBL" id="JPMD01000039">
    <property type="protein sequence ID" value="KEZ85230.1"/>
    <property type="molecule type" value="Genomic_DNA"/>
</dbReference>
<evidence type="ECO:0000256" key="5">
    <source>
        <dbReference type="ARBA" id="ARBA00023163"/>
    </source>
</evidence>
<dbReference type="GO" id="GO:0005737">
    <property type="term" value="C:cytoplasm"/>
    <property type="evidence" value="ECO:0007669"/>
    <property type="project" value="UniProtKB-SubCell"/>
</dbReference>
<evidence type="ECO:0000256" key="2">
    <source>
        <dbReference type="ARBA" id="ARBA00022490"/>
    </source>
</evidence>
<comment type="caution">
    <text evidence="10">The sequence shown here is derived from an EMBL/GenBank/DDBJ whole genome shotgun (WGS) entry which is preliminary data.</text>
</comment>
<dbReference type="eggNOG" id="COG1846">
    <property type="taxonomic scope" value="Bacteria"/>
</dbReference>
<keyword evidence="11" id="KW-1185">Reference proteome</keyword>
<keyword evidence="2" id="KW-0963">Cytoplasm</keyword>
<evidence type="ECO:0000256" key="8">
    <source>
        <dbReference type="ARBA" id="ARBA00047207"/>
    </source>
</evidence>